<evidence type="ECO:0000256" key="5">
    <source>
        <dbReference type="ARBA" id="ARBA00023157"/>
    </source>
</evidence>
<dbReference type="GO" id="GO:0015035">
    <property type="term" value="F:protein-disulfide reductase activity"/>
    <property type="evidence" value="ECO:0007669"/>
    <property type="project" value="UniProtKB-UniRule"/>
</dbReference>
<protein>
    <recommendedName>
        <fullName evidence="7">Thioredoxin</fullName>
    </recommendedName>
</protein>
<evidence type="ECO:0000259" key="8">
    <source>
        <dbReference type="PROSITE" id="PS51352"/>
    </source>
</evidence>
<dbReference type="GO" id="GO:0046872">
    <property type="term" value="F:metal ion binding"/>
    <property type="evidence" value="ECO:0007669"/>
    <property type="project" value="UniProtKB-KW"/>
</dbReference>
<dbReference type="InterPro" id="IPR036249">
    <property type="entry name" value="Thioredoxin-like_sf"/>
</dbReference>
<dbReference type="EMBL" id="VCMV01000036">
    <property type="protein sequence ID" value="KAB0265354.1"/>
    <property type="molecule type" value="Genomic_DNA"/>
</dbReference>
<feature type="domain" description="Thioredoxin" evidence="8">
    <location>
        <begin position="36"/>
        <end position="146"/>
    </location>
</feature>
<comment type="caution">
    <text evidence="9">The sequence shown here is derived from an EMBL/GenBank/DDBJ whole genome shotgun (WGS) entry which is preliminary data.</text>
</comment>
<dbReference type="InterPro" id="IPR049299">
    <property type="entry name" value="Thio2_N"/>
</dbReference>
<keyword evidence="6" id="KW-0676">Redox-active center</keyword>
<keyword evidence="3" id="KW-0479">Metal-binding</keyword>
<evidence type="ECO:0000256" key="1">
    <source>
        <dbReference type="ARBA" id="ARBA00008987"/>
    </source>
</evidence>
<dbReference type="Gene3D" id="2.30.30.380">
    <property type="entry name" value="Zn-finger domain of Sec23/24"/>
    <property type="match status" value="1"/>
</dbReference>
<keyword evidence="4" id="KW-0249">Electron transport</keyword>
<gene>
    <name evidence="9" type="primary">trxC</name>
    <name evidence="9" type="ORF">FEZ63_18685</name>
</gene>
<dbReference type="InterPro" id="IPR013766">
    <property type="entry name" value="Thioredoxin_domain"/>
</dbReference>
<accession>A0A5N3P6J3</accession>
<dbReference type="InterPro" id="IPR017937">
    <property type="entry name" value="Thioredoxin_CS"/>
</dbReference>
<evidence type="ECO:0000256" key="6">
    <source>
        <dbReference type="ARBA" id="ARBA00023284"/>
    </source>
</evidence>
<dbReference type="NCBIfam" id="TIGR01068">
    <property type="entry name" value="thioredoxin"/>
    <property type="match status" value="1"/>
</dbReference>
<name>A0A5N3P6J3_9HYPH</name>
<dbReference type="FunFam" id="3.40.30.10:FF:000001">
    <property type="entry name" value="Thioredoxin"/>
    <property type="match status" value="1"/>
</dbReference>
<dbReference type="RefSeq" id="WP_150947308.1">
    <property type="nucleotide sequence ID" value="NZ_VCMV01000036.1"/>
</dbReference>
<keyword evidence="2" id="KW-0813">Transport</keyword>
<evidence type="ECO:0000256" key="2">
    <source>
        <dbReference type="ARBA" id="ARBA00022448"/>
    </source>
</evidence>
<keyword evidence="10" id="KW-1185">Reference proteome</keyword>
<organism evidence="9 10">
    <name type="scientific">Microvirga brassicacearum</name>
    <dbReference type="NCBI Taxonomy" id="2580413"/>
    <lineage>
        <taxon>Bacteria</taxon>
        <taxon>Pseudomonadati</taxon>
        <taxon>Pseudomonadota</taxon>
        <taxon>Alphaproteobacteria</taxon>
        <taxon>Hyphomicrobiales</taxon>
        <taxon>Methylobacteriaceae</taxon>
        <taxon>Microvirga</taxon>
    </lineage>
</organism>
<proteinExistence type="inferred from homology"/>
<comment type="similarity">
    <text evidence="1">Belongs to the thioredoxin family.</text>
</comment>
<dbReference type="SUPFAM" id="SSF52833">
    <property type="entry name" value="Thioredoxin-like"/>
    <property type="match status" value="1"/>
</dbReference>
<dbReference type="OrthoDB" id="9790390at2"/>
<evidence type="ECO:0000256" key="7">
    <source>
        <dbReference type="NCBIfam" id="TIGR01068"/>
    </source>
</evidence>
<evidence type="ECO:0000313" key="10">
    <source>
        <dbReference type="Proteomes" id="UP000325684"/>
    </source>
</evidence>
<evidence type="ECO:0000313" key="9">
    <source>
        <dbReference type="EMBL" id="KAB0265354.1"/>
    </source>
</evidence>
<reference evidence="9 10" key="1">
    <citation type="journal article" date="2019" name="Microorganisms">
        <title>Genome Insights into the Novel Species Microvirga brassicacearum, a Rapeseed Endophyte with Biotechnological Potential.</title>
        <authorList>
            <person name="Jimenez-Gomez A."/>
            <person name="Saati-Santamaria Z."/>
            <person name="Igual J.M."/>
            <person name="Rivas R."/>
            <person name="Mateos P.F."/>
            <person name="Garcia-Fraile P."/>
        </authorList>
    </citation>
    <scope>NUCLEOTIDE SEQUENCE [LARGE SCALE GENOMIC DNA]</scope>
    <source>
        <strain evidence="9 10">CDVBN77</strain>
    </source>
</reference>
<sequence length="146" mass="16197">MSDESRHIVCPHCAGVNRVPGDKDAAKAKCGRCHRPLFSGSAFQATAKNFDTHVTRNEIPVVVDFWAAWCGPCKSMAPVFERVTAELEPQARFLKVDTDAEQELAARYNIRSIPTLMMFRKGALVAQRAGASDAQSLRAWLQQHLN</sequence>
<dbReference type="PROSITE" id="PS51352">
    <property type="entry name" value="THIOREDOXIN_2"/>
    <property type="match status" value="1"/>
</dbReference>
<dbReference type="GO" id="GO:0005737">
    <property type="term" value="C:cytoplasm"/>
    <property type="evidence" value="ECO:0007669"/>
    <property type="project" value="TreeGrafter"/>
</dbReference>
<dbReference type="PANTHER" id="PTHR45663">
    <property type="entry name" value="GEO12009P1"/>
    <property type="match status" value="1"/>
</dbReference>
<dbReference type="CDD" id="cd02947">
    <property type="entry name" value="TRX_family"/>
    <property type="match status" value="1"/>
</dbReference>
<dbReference type="PROSITE" id="PS00194">
    <property type="entry name" value="THIOREDOXIN_1"/>
    <property type="match status" value="1"/>
</dbReference>
<dbReference type="Pfam" id="PF00085">
    <property type="entry name" value="Thioredoxin"/>
    <property type="match status" value="1"/>
</dbReference>
<dbReference type="Gene3D" id="3.40.30.10">
    <property type="entry name" value="Glutaredoxin"/>
    <property type="match status" value="1"/>
</dbReference>
<dbReference type="Proteomes" id="UP000325684">
    <property type="component" value="Unassembled WGS sequence"/>
</dbReference>
<dbReference type="InterPro" id="IPR005746">
    <property type="entry name" value="Thioredoxin"/>
</dbReference>
<dbReference type="PANTHER" id="PTHR45663:SF11">
    <property type="entry name" value="GEO12009P1"/>
    <property type="match status" value="1"/>
</dbReference>
<dbReference type="PRINTS" id="PR00421">
    <property type="entry name" value="THIOREDOXIN"/>
</dbReference>
<keyword evidence="5" id="KW-1015">Disulfide bond</keyword>
<dbReference type="NCBIfam" id="NF008229">
    <property type="entry name" value="PRK10996.1"/>
    <property type="match status" value="1"/>
</dbReference>
<dbReference type="AlphaFoldDB" id="A0A5N3P6J3"/>
<evidence type="ECO:0000256" key="4">
    <source>
        <dbReference type="ARBA" id="ARBA00022982"/>
    </source>
</evidence>
<dbReference type="Pfam" id="PF21352">
    <property type="entry name" value="Zn_ribbon_Thio2"/>
    <property type="match status" value="1"/>
</dbReference>
<evidence type="ECO:0000256" key="3">
    <source>
        <dbReference type="ARBA" id="ARBA00022723"/>
    </source>
</evidence>